<reference evidence="3" key="1">
    <citation type="submission" date="2014-04" db="EMBL/GenBank/DDBJ databases">
        <title>Evolutionary Origins and Diversification of the Mycorrhizal Mutualists.</title>
        <authorList>
            <consortium name="DOE Joint Genome Institute"/>
            <consortium name="Mycorrhizal Genomics Consortium"/>
            <person name="Kohler A."/>
            <person name="Kuo A."/>
            <person name="Nagy L.G."/>
            <person name="Floudas D."/>
            <person name="Copeland A."/>
            <person name="Barry K.W."/>
            <person name="Cichocki N."/>
            <person name="Veneault-Fourrey C."/>
            <person name="LaButti K."/>
            <person name="Lindquist E.A."/>
            <person name="Lipzen A."/>
            <person name="Lundell T."/>
            <person name="Morin E."/>
            <person name="Murat C."/>
            <person name="Riley R."/>
            <person name="Ohm R."/>
            <person name="Sun H."/>
            <person name="Tunlid A."/>
            <person name="Henrissat B."/>
            <person name="Grigoriev I.V."/>
            <person name="Hibbett D.S."/>
            <person name="Martin F."/>
        </authorList>
    </citation>
    <scope>NUCLEOTIDE SEQUENCE [LARGE SCALE GENOMIC DNA]</scope>
    <source>
        <strain evidence="3">FD-334 SS-4</strain>
    </source>
</reference>
<evidence type="ECO:0008006" key="4">
    <source>
        <dbReference type="Google" id="ProtNLM"/>
    </source>
</evidence>
<evidence type="ECO:0000256" key="1">
    <source>
        <dbReference type="SAM" id="SignalP"/>
    </source>
</evidence>
<organism evidence="2 3">
    <name type="scientific">Hypholoma sublateritium (strain FD-334 SS-4)</name>
    <dbReference type="NCBI Taxonomy" id="945553"/>
    <lineage>
        <taxon>Eukaryota</taxon>
        <taxon>Fungi</taxon>
        <taxon>Dikarya</taxon>
        <taxon>Basidiomycota</taxon>
        <taxon>Agaricomycotina</taxon>
        <taxon>Agaricomycetes</taxon>
        <taxon>Agaricomycetidae</taxon>
        <taxon>Agaricales</taxon>
        <taxon>Agaricineae</taxon>
        <taxon>Strophariaceae</taxon>
        <taxon>Hypholoma</taxon>
    </lineage>
</organism>
<evidence type="ECO:0000313" key="2">
    <source>
        <dbReference type="EMBL" id="KJA18068.1"/>
    </source>
</evidence>
<feature type="chain" id="PRO_5002246722" description="Secreted protein" evidence="1">
    <location>
        <begin position="21"/>
        <end position="81"/>
    </location>
</feature>
<keyword evidence="3" id="KW-1185">Reference proteome</keyword>
<keyword evidence="1" id="KW-0732">Signal</keyword>
<feature type="signal peptide" evidence="1">
    <location>
        <begin position="1"/>
        <end position="20"/>
    </location>
</feature>
<sequence>MTPSCALLQLHACCYLVVTGFFKQDFAESWSRPRVGRPALLRLGFTSPSRSVNTRSYSVHNYLIPTEIRYLVLASSLSITI</sequence>
<name>A0A0D2M4G6_HYPSF</name>
<evidence type="ECO:0000313" key="3">
    <source>
        <dbReference type="Proteomes" id="UP000054270"/>
    </source>
</evidence>
<dbReference type="Proteomes" id="UP000054270">
    <property type="component" value="Unassembled WGS sequence"/>
</dbReference>
<gene>
    <name evidence="2" type="ORF">HYPSUDRAFT_45649</name>
</gene>
<protein>
    <recommendedName>
        <fullName evidence="4">Secreted protein</fullName>
    </recommendedName>
</protein>
<proteinExistence type="predicted"/>
<dbReference type="AlphaFoldDB" id="A0A0D2M4G6"/>
<accession>A0A0D2M4G6</accession>
<dbReference type="EMBL" id="KN817594">
    <property type="protein sequence ID" value="KJA18068.1"/>
    <property type="molecule type" value="Genomic_DNA"/>
</dbReference>